<dbReference type="PANTHER" id="PTHR10071">
    <property type="entry name" value="TRANSCRIPTION FACTOR GATA FAMILY MEMBER"/>
    <property type="match status" value="1"/>
</dbReference>
<dbReference type="PROSITE" id="PS00344">
    <property type="entry name" value="GATA_ZN_FINGER_1"/>
    <property type="match status" value="2"/>
</dbReference>
<dbReference type="AlphaFoldDB" id="A0A2P7YQ41"/>
<dbReference type="Gene3D" id="3.30.50.10">
    <property type="entry name" value="Erythroid Transcription Factor GATA-1, subunit A"/>
    <property type="match status" value="2"/>
</dbReference>
<keyword evidence="6" id="KW-0805">Transcription regulation</keyword>
<dbReference type="OrthoDB" id="515401at2759"/>
<dbReference type="EMBL" id="NHZQ01000404">
    <property type="protein sequence ID" value="PSK38072.1"/>
    <property type="molecule type" value="Genomic_DNA"/>
</dbReference>
<dbReference type="InterPro" id="IPR013088">
    <property type="entry name" value="Znf_NHR/GATA"/>
</dbReference>
<evidence type="ECO:0000259" key="11">
    <source>
        <dbReference type="PROSITE" id="PS50114"/>
    </source>
</evidence>
<keyword evidence="5" id="KW-0862">Zinc</keyword>
<feature type="region of interest" description="Disordered" evidence="10">
    <location>
        <begin position="232"/>
        <end position="261"/>
    </location>
</feature>
<dbReference type="PRINTS" id="PR00619">
    <property type="entry name" value="GATAZNFINGER"/>
</dbReference>
<feature type="domain" description="GATA-type" evidence="11">
    <location>
        <begin position="274"/>
        <end position="321"/>
    </location>
</feature>
<evidence type="ECO:0000256" key="4">
    <source>
        <dbReference type="ARBA" id="ARBA00022771"/>
    </source>
</evidence>
<feature type="compositionally biased region" description="Basic and acidic residues" evidence="10">
    <location>
        <begin position="488"/>
        <end position="503"/>
    </location>
</feature>
<evidence type="ECO:0000256" key="7">
    <source>
        <dbReference type="ARBA" id="ARBA00023163"/>
    </source>
</evidence>
<dbReference type="Proteomes" id="UP000243723">
    <property type="component" value="Unassembled WGS sequence"/>
</dbReference>
<feature type="compositionally biased region" description="Polar residues" evidence="10">
    <location>
        <begin position="335"/>
        <end position="366"/>
    </location>
</feature>
<keyword evidence="13" id="KW-1185">Reference proteome</keyword>
<dbReference type="FunFam" id="3.30.50.10:FF:000039">
    <property type="entry name" value="Siderophore transcription factor SreA"/>
    <property type="match status" value="1"/>
</dbReference>
<dbReference type="FunFam" id="3.30.50.10:FF:000007">
    <property type="entry name" value="Nitrogen regulatory AreA, N-terminal"/>
    <property type="match status" value="1"/>
</dbReference>
<feature type="domain" description="GATA-type" evidence="11">
    <location>
        <begin position="109"/>
        <end position="162"/>
    </location>
</feature>
<keyword evidence="3" id="KW-0677">Repeat</keyword>
<dbReference type="PROSITE" id="PS50114">
    <property type="entry name" value="GATA_ZN_FINGER_2"/>
    <property type="match status" value="2"/>
</dbReference>
<evidence type="ECO:0000256" key="5">
    <source>
        <dbReference type="ARBA" id="ARBA00022833"/>
    </source>
</evidence>
<dbReference type="Pfam" id="PF00320">
    <property type="entry name" value="GATA"/>
    <property type="match status" value="2"/>
</dbReference>
<gene>
    <name evidence="12" type="ORF">B9Z65_1263</name>
</gene>
<comment type="subcellular location">
    <subcellularLocation>
        <location evidence="1">Nucleus</location>
    </subcellularLocation>
</comment>
<feature type="compositionally biased region" description="Polar residues" evidence="10">
    <location>
        <begin position="160"/>
        <end position="172"/>
    </location>
</feature>
<accession>A0A2P7YQ41</accession>
<feature type="compositionally biased region" description="Low complexity" evidence="10">
    <location>
        <begin position="7"/>
        <end position="21"/>
    </location>
</feature>
<keyword evidence="4 9" id="KW-0863">Zinc-finger</keyword>
<evidence type="ECO:0000256" key="9">
    <source>
        <dbReference type="PROSITE-ProRule" id="PRU00094"/>
    </source>
</evidence>
<dbReference type="InterPro" id="IPR000679">
    <property type="entry name" value="Znf_GATA"/>
</dbReference>
<proteinExistence type="predicted"/>
<evidence type="ECO:0000313" key="13">
    <source>
        <dbReference type="Proteomes" id="UP000243723"/>
    </source>
</evidence>
<evidence type="ECO:0000256" key="6">
    <source>
        <dbReference type="ARBA" id="ARBA00023015"/>
    </source>
</evidence>
<keyword evidence="2" id="KW-0479">Metal-binding</keyword>
<dbReference type="GO" id="GO:0005634">
    <property type="term" value="C:nucleus"/>
    <property type="evidence" value="ECO:0007669"/>
    <property type="project" value="UniProtKB-SubCell"/>
</dbReference>
<feature type="region of interest" description="Disordered" evidence="10">
    <location>
        <begin position="335"/>
        <end position="503"/>
    </location>
</feature>
<dbReference type="SUPFAM" id="SSF57716">
    <property type="entry name" value="Glucocorticoid receptor-like (DNA-binding domain)"/>
    <property type="match status" value="2"/>
</dbReference>
<dbReference type="CDD" id="cd00202">
    <property type="entry name" value="ZnF_GATA"/>
    <property type="match status" value="2"/>
</dbReference>
<sequence length="526" mass="57070">MATTHDAPPVSTPVSSATPSSNVQREPSKEDIELAEQLVNHAKGIQHNARDQSSLPPPPYTMETSSQRLSASPNSNTDPSPQPYQSTTSEMQQSPNGTSQARRNPNSAITTGQICSNCGTTRTPLWRRSPTGDTICNACGLYLKARNQMRPVGMKRPLQQQLDNSAPGSDGSQAPDGTRQGGTTVAYVSASSSTVGTCPGGGRCNGTGGHDGCNGCPAYNNRVAKTAQFALAQSGDGTPGPQSDTDGASTRNESPYPHAQNMEGQPALNVVVACQNCATTVTPLWRRDEEGHTICNACGLYYKLHGVHRPVQMKKSEIKRRKRVVPAVQDQNHAYQTSPMHQQPHSFTTPDQAQMTSPTTSTSHPNLPSFHNLMNPAPEQPSHHSHHHQHSDEPALGTSPYSVDLDRSQGRAPVPVDFTHYRPRSRENILPPIQQEENRRKRSFSQSNSESEPPNAVLSQDRLSGNIDPSLSALLNSDEGVATTLSTRPKDAPRSNRREELQREAAQMREMLAAKERELAALDERS</sequence>
<dbReference type="SMART" id="SM00401">
    <property type="entry name" value="ZnF_GATA"/>
    <property type="match status" value="2"/>
</dbReference>
<protein>
    <recommendedName>
        <fullName evidence="11">GATA-type domain-containing protein</fullName>
    </recommendedName>
</protein>
<reference evidence="12 13" key="1">
    <citation type="submission" date="2017-05" db="EMBL/GenBank/DDBJ databases">
        <title>Draft genome sequence of Elsinoe australis.</title>
        <authorList>
            <person name="Cheng Q."/>
        </authorList>
    </citation>
    <scope>NUCLEOTIDE SEQUENCE [LARGE SCALE GENOMIC DNA]</scope>
    <source>
        <strain evidence="12 13">NL1</strain>
    </source>
</reference>
<comment type="caution">
    <text evidence="12">The sequence shown here is derived from an EMBL/GenBank/DDBJ whole genome shotgun (WGS) entry which is preliminary data.</text>
</comment>
<keyword evidence="8" id="KW-0539">Nucleus</keyword>
<dbReference type="GO" id="GO:0000978">
    <property type="term" value="F:RNA polymerase II cis-regulatory region sequence-specific DNA binding"/>
    <property type="evidence" value="ECO:0007669"/>
    <property type="project" value="TreeGrafter"/>
</dbReference>
<evidence type="ECO:0000256" key="3">
    <source>
        <dbReference type="ARBA" id="ARBA00022737"/>
    </source>
</evidence>
<feature type="region of interest" description="Disordered" evidence="10">
    <location>
        <begin position="160"/>
        <end position="183"/>
    </location>
</feature>
<dbReference type="GO" id="GO:0006879">
    <property type="term" value="P:intracellular iron ion homeostasis"/>
    <property type="evidence" value="ECO:0007669"/>
    <property type="project" value="UniProtKB-ARBA"/>
</dbReference>
<evidence type="ECO:0000256" key="2">
    <source>
        <dbReference type="ARBA" id="ARBA00022723"/>
    </source>
</evidence>
<dbReference type="GO" id="GO:0045944">
    <property type="term" value="P:positive regulation of transcription by RNA polymerase II"/>
    <property type="evidence" value="ECO:0007669"/>
    <property type="project" value="TreeGrafter"/>
</dbReference>
<dbReference type="GO" id="GO:0000981">
    <property type="term" value="F:DNA-binding transcription factor activity, RNA polymerase II-specific"/>
    <property type="evidence" value="ECO:0007669"/>
    <property type="project" value="TreeGrafter"/>
</dbReference>
<evidence type="ECO:0000313" key="12">
    <source>
        <dbReference type="EMBL" id="PSK38072.1"/>
    </source>
</evidence>
<dbReference type="STRING" id="40998.A0A2P7YQ41"/>
<name>A0A2P7YQ41_9PEZI</name>
<feature type="compositionally biased region" description="Polar residues" evidence="10">
    <location>
        <begin position="62"/>
        <end position="114"/>
    </location>
</feature>
<dbReference type="PANTHER" id="PTHR10071:SF335">
    <property type="entry name" value="IRON-SENSING TRANSCRIPTIONAL REPRESSOR-RELATED"/>
    <property type="match status" value="1"/>
</dbReference>
<dbReference type="GO" id="GO:0008270">
    <property type="term" value="F:zinc ion binding"/>
    <property type="evidence" value="ECO:0007669"/>
    <property type="project" value="UniProtKB-KW"/>
</dbReference>
<evidence type="ECO:0000256" key="1">
    <source>
        <dbReference type="ARBA" id="ARBA00004123"/>
    </source>
</evidence>
<keyword evidence="7" id="KW-0804">Transcription</keyword>
<dbReference type="GO" id="GO:0034757">
    <property type="term" value="P:negative regulation of iron ion transport"/>
    <property type="evidence" value="ECO:0007669"/>
    <property type="project" value="UniProtKB-ARBA"/>
</dbReference>
<evidence type="ECO:0000256" key="8">
    <source>
        <dbReference type="ARBA" id="ARBA00023242"/>
    </source>
</evidence>
<evidence type="ECO:0000256" key="10">
    <source>
        <dbReference type="SAM" id="MobiDB-lite"/>
    </source>
</evidence>
<feature type="compositionally biased region" description="Polar residues" evidence="10">
    <location>
        <begin position="444"/>
        <end position="475"/>
    </location>
</feature>
<organism evidence="12 13">
    <name type="scientific">Elsinoe australis</name>
    <dbReference type="NCBI Taxonomy" id="40998"/>
    <lineage>
        <taxon>Eukaryota</taxon>
        <taxon>Fungi</taxon>
        <taxon>Dikarya</taxon>
        <taxon>Ascomycota</taxon>
        <taxon>Pezizomycotina</taxon>
        <taxon>Dothideomycetes</taxon>
        <taxon>Dothideomycetidae</taxon>
        <taxon>Myriangiales</taxon>
        <taxon>Elsinoaceae</taxon>
        <taxon>Elsinoe</taxon>
    </lineage>
</organism>
<dbReference type="GO" id="GO:0000122">
    <property type="term" value="P:negative regulation of transcription by RNA polymerase II"/>
    <property type="evidence" value="ECO:0007669"/>
    <property type="project" value="TreeGrafter"/>
</dbReference>
<feature type="region of interest" description="Disordered" evidence="10">
    <location>
        <begin position="1"/>
        <end position="114"/>
    </location>
</feature>
<feature type="compositionally biased region" description="Polar residues" evidence="10">
    <location>
        <begin position="240"/>
        <end position="253"/>
    </location>
</feature>
<dbReference type="InterPro" id="IPR039355">
    <property type="entry name" value="Transcription_factor_GATA"/>
</dbReference>